<evidence type="ECO:0000256" key="9">
    <source>
        <dbReference type="ARBA" id="ARBA00023012"/>
    </source>
</evidence>
<dbReference type="InterPro" id="IPR003661">
    <property type="entry name" value="HisK_dim/P_dom"/>
</dbReference>
<dbReference type="SMART" id="SM00304">
    <property type="entry name" value="HAMP"/>
    <property type="match status" value="1"/>
</dbReference>
<reference evidence="13" key="1">
    <citation type="submission" date="2023-07" db="EMBL/GenBank/DDBJ databases">
        <title>Sequencing the genomes of 1000 actinobacteria strains.</title>
        <authorList>
            <person name="Klenk H.-P."/>
        </authorList>
    </citation>
    <scope>NUCLEOTIDE SEQUENCE</scope>
    <source>
        <strain evidence="13">DSM 44707</strain>
    </source>
</reference>
<dbReference type="Pfam" id="PF00672">
    <property type="entry name" value="HAMP"/>
    <property type="match status" value="1"/>
</dbReference>
<dbReference type="InterPro" id="IPR003594">
    <property type="entry name" value="HATPase_dom"/>
</dbReference>
<evidence type="ECO:0000256" key="10">
    <source>
        <dbReference type="SAM" id="Phobius"/>
    </source>
</evidence>
<evidence type="ECO:0000256" key="7">
    <source>
        <dbReference type="ARBA" id="ARBA00022777"/>
    </source>
</evidence>
<dbReference type="SMART" id="SM00387">
    <property type="entry name" value="HATPase_c"/>
    <property type="match status" value="1"/>
</dbReference>
<evidence type="ECO:0000313" key="14">
    <source>
        <dbReference type="Proteomes" id="UP001183643"/>
    </source>
</evidence>
<keyword evidence="10" id="KW-0472">Membrane</keyword>
<evidence type="ECO:0000256" key="8">
    <source>
        <dbReference type="ARBA" id="ARBA00022989"/>
    </source>
</evidence>
<dbReference type="Pfam" id="PF00512">
    <property type="entry name" value="HisKA"/>
    <property type="match status" value="1"/>
</dbReference>
<dbReference type="InterPro" id="IPR036890">
    <property type="entry name" value="HATPase_C_sf"/>
</dbReference>
<dbReference type="Gene3D" id="1.10.287.130">
    <property type="match status" value="1"/>
</dbReference>
<gene>
    <name evidence="13" type="ORF">J2S41_003821</name>
</gene>
<evidence type="ECO:0000313" key="13">
    <source>
        <dbReference type="EMBL" id="MDR7277043.1"/>
    </source>
</evidence>
<dbReference type="Pfam" id="PF02518">
    <property type="entry name" value="HATPase_c"/>
    <property type="match status" value="1"/>
</dbReference>
<dbReference type="PROSITE" id="PS50885">
    <property type="entry name" value="HAMP"/>
    <property type="match status" value="1"/>
</dbReference>
<comment type="caution">
    <text evidence="13">The sequence shown here is derived from an EMBL/GenBank/DDBJ whole genome shotgun (WGS) entry which is preliminary data.</text>
</comment>
<organism evidence="13 14">
    <name type="scientific">Catenuloplanes atrovinosus</name>
    <dbReference type="NCBI Taxonomy" id="137266"/>
    <lineage>
        <taxon>Bacteria</taxon>
        <taxon>Bacillati</taxon>
        <taxon>Actinomycetota</taxon>
        <taxon>Actinomycetes</taxon>
        <taxon>Micromonosporales</taxon>
        <taxon>Micromonosporaceae</taxon>
        <taxon>Catenuloplanes</taxon>
    </lineage>
</organism>
<dbReference type="SMART" id="SM00388">
    <property type="entry name" value="HisKA"/>
    <property type="match status" value="1"/>
</dbReference>
<evidence type="ECO:0000259" key="12">
    <source>
        <dbReference type="PROSITE" id="PS50885"/>
    </source>
</evidence>
<keyword evidence="7 13" id="KW-0418">Kinase</keyword>
<comment type="subcellular location">
    <subcellularLocation>
        <location evidence="2">Cell membrane</location>
    </subcellularLocation>
</comment>
<dbReference type="EC" id="2.7.13.3" evidence="3"/>
<feature type="transmembrane region" description="Helical" evidence="10">
    <location>
        <begin position="80"/>
        <end position="102"/>
    </location>
</feature>
<accession>A0AAE3YNG0</accession>
<dbReference type="RefSeq" id="WP_310369246.1">
    <property type="nucleotide sequence ID" value="NZ_JAVDYB010000001.1"/>
</dbReference>
<dbReference type="Gene3D" id="3.30.565.10">
    <property type="entry name" value="Histidine kinase-like ATPase, C-terminal domain"/>
    <property type="match status" value="1"/>
</dbReference>
<evidence type="ECO:0000256" key="6">
    <source>
        <dbReference type="ARBA" id="ARBA00022692"/>
    </source>
</evidence>
<dbReference type="InterPro" id="IPR005467">
    <property type="entry name" value="His_kinase_dom"/>
</dbReference>
<dbReference type="CDD" id="cd00082">
    <property type="entry name" value="HisKA"/>
    <property type="match status" value="1"/>
</dbReference>
<feature type="domain" description="HAMP" evidence="12">
    <location>
        <begin position="104"/>
        <end position="157"/>
    </location>
</feature>
<keyword evidence="8 10" id="KW-1133">Transmembrane helix</keyword>
<sequence length="391" mass="41115">MLRLTIRTRLTLTYSALVTGCAVALAAAVYLFMRYVPVYQIEAAERVVVPASPIGGVSAPRERLPDAIAIYDSSDFLDTLLLASAGALVLLISTGVLAAWLVSGRIVKPLAVINAAATRAATGTLDHRVALPGPRDEIRDLSDTFDRMLASLERAFAAHRRFAANASHELTTPLATTKTMLDVALDDPATDAGAFRRLAERLREVNRANIETVNALLDLANAQSGSLTRTEIDLCALIGDVVTGLMPEATAAGITLIGPAPDRDASPAALGDPILLRQAVSNLVRNAVRHNHPGGHAVVQLHATRVTVTNTGPVIPRAVVGTLVEPFVRGGGRTLTRDSGHGLGLAIVAAVATAHDATLTLHPNPTGGLTVHLTLPEACRDARRSPVHRTS</sequence>
<dbReference type="PANTHER" id="PTHR45436">
    <property type="entry name" value="SENSOR HISTIDINE KINASE YKOH"/>
    <property type="match status" value="1"/>
</dbReference>
<evidence type="ECO:0000256" key="5">
    <source>
        <dbReference type="ARBA" id="ARBA00022679"/>
    </source>
</evidence>
<dbReference type="Proteomes" id="UP001183643">
    <property type="component" value="Unassembled WGS sequence"/>
</dbReference>
<keyword evidence="4" id="KW-0597">Phosphoprotein</keyword>
<dbReference type="SUPFAM" id="SSF55874">
    <property type="entry name" value="ATPase domain of HSP90 chaperone/DNA topoisomerase II/histidine kinase"/>
    <property type="match status" value="1"/>
</dbReference>
<keyword evidence="6 10" id="KW-0812">Transmembrane</keyword>
<dbReference type="AlphaFoldDB" id="A0AAE3YNG0"/>
<dbReference type="GO" id="GO:0005886">
    <property type="term" value="C:plasma membrane"/>
    <property type="evidence" value="ECO:0007669"/>
    <property type="project" value="UniProtKB-SubCell"/>
</dbReference>
<name>A0AAE3YNG0_9ACTN</name>
<comment type="catalytic activity">
    <reaction evidence="1">
        <text>ATP + protein L-histidine = ADP + protein N-phospho-L-histidine.</text>
        <dbReference type="EC" id="2.7.13.3"/>
    </reaction>
</comment>
<dbReference type="PROSITE" id="PS51257">
    <property type="entry name" value="PROKAR_LIPOPROTEIN"/>
    <property type="match status" value="1"/>
</dbReference>
<dbReference type="SUPFAM" id="SSF47384">
    <property type="entry name" value="Homodimeric domain of signal transducing histidine kinase"/>
    <property type="match status" value="1"/>
</dbReference>
<feature type="domain" description="Histidine kinase" evidence="11">
    <location>
        <begin position="165"/>
        <end position="379"/>
    </location>
</feature>
<dbReference type="EMBL" id="JAVDYB010000001">
    <property type="protein sequence ID" value="MDR7277043.1"/>
    <property type="molecule type" value="Genomic_DNA"/>
</dbReference>
<proteinExistence type="predicted"/>
<dbReference type="InterPro" id="IPR050428">
    <property type="entry name" value="TCS_sensor_his_kinase"/>
</dbReference>
<dbReference type="PANTHER" id="PTHR45436:SF5">
    <property type="entry name" value="SENSOR HISTIDINE KINASE TRCS"/>
    <property type="match status" value="1"/>
</dbReference>
<keyword evidence="5 13" id="KW-0808">Transferase</keyword>
<evidence type="ECO:0000259" key="11">
    <source>
        <dbReference type="PROSITE" id="PS50109"/>
    </source>
</evidence>
<protein>
    <recommendedName>
        <fullName evidence="3">histidine kinase</fullName>
        <ecNumber evidence="3">2.7.13.3</ecNumber>
    </recommendedName>
</protein>
<evidence type="ECO:0000256" key="3">
    <source>
        <dbReference type="ARBA" id="ARBA00012438"/>
    </source>
</evidence>
<dbReference type="Gene3D" id="6.10.340.10">
    <property type="match status" value="1"/>
</dbReference>
<feature type="transmembrane region" description="Helical" evidence="10">
    <location>
        <begin position="12"/>
        <end position="33"/>
    </location>
</feature>
<dbReference type="InterPro" id="IPR036097">
    <property type="entry name" value="HisK_dim/P_sf"/>
</dbReference>
<dbReference type="GO" id="GO:0000155">
    <property type="term" value="F:phosphorelay sensor kinase activity"/>
    <property type="evidence" value="ECO:0007669"/>
    <property type="project" value="InterPro"/>
</dbReference>
<keyword evidence="9" id="KW-0902">Two-component regulatory system</keyword>
<dbReference type="PROSITE" id="PS50109">
    <property type="entry name" value="HIS_KIN"/>
    <property type="match status" value="1"/>
</dbReference>
<keyword evidence="14" id="KW-1185">Reference proteome</keyword>
<evidence type="ECO:0000256" key="4">
    <source>
        <dbReference type="ARBA" id="ARBA00022553"/>
    </source>
</evidence>
<evidence type="ECO:0000256" key="2">
    <source>
        <dbReference type="ARBA" id="ARBA00004236"/>
    </source>
</evidence>
<evidence type="ECO:0000256" key="1">
    <source>
        <dbReference type="ARBA" id="ARBA00000085"/>
    </source>
</evidence>
<dbReference type="SUPFAM" id="SSF158472">
    <property type="entry name" value="HAMP domain-like"/>
    <property type="match status" value="1"/>
</dbReference>
<dbReference type="InterPro" id="IPR003660">
    <property type="entry name" value="HAMP_dom"/>
</dbReference>